<dbReference type="OMA" id="GASPIHE"/>
<dbReference type="SMR" id="B4JI21"/>
<evidence type="ECO:0000256" key="2">
    <source>
        <dbReference type="ARBA" id="ARBA00010699"/>
    </source>
</evidence>
<dbReference type="InterPro" id="IPR005794">
    <property type="entry name" value="Fmt"/>
</dbReference>
<dbReference type="InterPro" id="IPR041711">
    <property type="entry name" value="Met-tRNA-FMT_N"/>
</dbReference>
<keyword evidence="14" id="KW-1185">Reference proteome</keyword>
<evidence type="ECO:0000313" key="13">
    <source>
        <dbReference type="EMBL" id="EDV93941.1"/>
    </source>
</evidence>
<dbReference type="KEGG" id="dgr:6564071"/>
<evidence type="ECO:0000256" key="1">
    <source>
        <dbReference type="ARBA" id="ARBA00004173"/>
    </source>
</evidence>
<dbReference type="FunFam" id="3.40.50.12230:FF:000003">
    <property type="entry name" value="methionyl-tRNA formyltransferase, mitochondrial"/>
    <property type="match status" value="1"/>
</dbReference>
<dbReference type="OrthoDB" id="10268103at2759"/>
<evidence type="ECO:0000256" key="5">
    <source>
        <dbReference type="ARBA" id="ARBA00022679"/>
    </source>
</evidence>
<evidence type="ECO:0000256" key="8">
    <source>
        <dbReference type="ARBA" id="ARBA00023128"/>
    </source>
</evidence>
<evidence type="ECO:0000313" key="14">
    <source>
        <dbReference type="Proteomes" id="UP000001070"/>
    </source>
</evidence>
<gene>
    <name evidence="13" type="primary">Dgri\GH19599</name>
    <name evidence="13" type="ORF">Dgri_GH19599</name>
</gene>
<keyword evidence="8" id="KW-0496">Mitochondrion</keyword>
<dbReference type="NCBIfam" id="TIGR00460">
    <property type="entry name" value="fmt"/>
    <property type="match status" value="1"/>
</dbReference>
<dbReference type="PhylomeDB" id="B4JI21"/>
<evidence type="ECO:0000259" key="11">
    <source>
        <dbReference type="Pfam" id="PF00551"/>
    </source>
</evidence>
<dbReference type="SUPFAM" id="SSF53328">
    <property type="entry name" value="Formyltransferase"/>
    <property type="match status" value="1"/>
</dbReference>
<dbReference type="InterPro" id="IPR011034">
    <property type="entry name" value="Formyl_transferase-like_C_sf"/>
</dbReference>
<dbReference type="FunCoup" id="B4JI21">
    <property type="interactions" value="670"/>
</dbReference>
<protein>
    <recommendedName>
        <fullName evidence="4">Methionyl-tRNA formyltransferase, mitochondrial</fullName>
        <ecNumber evidence="3">2.1.2.9</ecNumber>
    </recommendedName>
</protein>
<dbReference type="InterPro" id="IPR002376">
    <property type="entry name" value="Formyl_transf_N"/>
</dbReference>
<dbReference type="PANTHER" id="PTHR11138:SF5">
    <property type="entry name" value="METHIONYL-TRNA FORMYLTRANSFERASE, MITOCHONDRIAL"/>
    <property type="match status" value="1"/>
</dbReference>
<evidence type="ECO:0000256" key="3">
    <source>
        <dbReference type="ARBA" id="ARBA00012261"/>
    </source>
</evidence>
<dbReference type="Pfam" id="PF00551">
    <property type="entry name" value="Formyl_trans_N"/>
    <property type="match status" value="1"/>
</dbReference>
<dbReference type="PANTHER" id="PTHR11138">
    <property type="entry name" value="METHIONYL-TRNA FORMYLTRANSFERASE"/>
    <property type="match status" value="1"/>
</dbReference>
<dbReference type="EMBL" id="CH916369">
    <property type="protein sequence ID" value="EDV93941.1"/>
    <property type="molecule type" value="Genomic_DNA"/>
</dbReference>
<evidence type="ECO:0000256" key="6">
    <source>
        <dbReference type="ARBA" id="ARBA00022917"/>
    </source>
</evidence>
<dbReference type="CDD" id="cd08646">
    <property type="entry name" value="FMT_core_Met-tRNA-FMT_N"/>
    <property type="match status" value="1"/>
</dbReference>
<dbReference type="AlphaFoldDB" id="B4JI21"/>
<comment type="similarity">
    <text evidence="2">Belongs to the Fmt family.</text>
</comment>
<dbReference type="Gene3D" id="3.40.50.12230">
    <property type="match status" value="1"/>
</dbReference>
<organism evidence="14">
    <name type="scientific">Drosophila grimshawi</name>
    <name type="common">Hawaiian fruit fly</name>
    <name type="synonym">Idiomyia grimshawi</name>
    <dbReference type="NCBI Taxonomy" id="7222"/>
    <lineage>
        <taxon>Eukaryota</taxon>
        <taxon>Metazoa</taxon>
        <taxon>Ecdysozoa</taxon>
        <taxon>Arthropoda</taxon>
        <taxon>Hexapoda</taxon>
        <taxon>Insecta</taxon>
        <taxon>Pterygota</taxon>
        <taxon>Neoptera</taxon>
        <taxon>Endopterygota</taxon>
        <taxon>Diptera</taxon>
        <taxon>Brachycera</taxon>
        <taxon>Muscomorpha</taxon>
        <taxon>Ephydroidea</taxon>
        <taxon>Drosophilidae</taxon>
        <taxon>Drosophila</taxon>
        <taxon>Hawaiian Drosophila</taxon>
    </lineage>
</organism>
<sequence>MLCGKSLANNFFKYKRKVYGNIWQSSRRCKITHQSPKVLFFGTDNFSLPSLTKLHQSKVDVAVVTSFKSPANCVRSYADKHKLPLYRWPITAEQCTPFELGIVVSFGHLIPLHIINALPRGIINVHASLLPRWRGAAPIIYAIMNGDAKTGISIMQIQPHRFDIGPILNQREISLRSDIFLPELHSTLSQLGAELLVDTVHHLEERLSKVTPQDETLATYAPKITPQITEIVWSHQTALEIFARHRALYGFKHLSTSFEERQIQLLELKQHEREWDRAAAPTAALAPGCFCFNRLRRSLIIGCAGGTQLELKQLRLEGRRPMSAQDFNNGYLKRAQSRQFTQNKQIAIY</sequence>
<evidence type="ECO:0000259" key="12">
    <source>
        <dbReference type="Pfam" id="PF02911"/>
    </source>
</evidence>
<dbReference type="InterPro" id="IPR005793">
    <property type="entry name" value="Formyl_trans_C"/>
</dbReference>
<proteinExistence type="inferred from homology"/>
<name>B4JI21_DROGR</name>
<dbReference type="Pfam" id="PF02911">
    <property type="entry name" value="Formyl_trans_C"/>
    <property type="match status" value="1"/>
</dbReference>
<evidence type="ECO:0000256" key="10">
    <source>
        <dbReference type="ARBA" id="ARBA00057846"/>
    </source>
</evidence>
<keyword evidence="5" id="KW-0808">Transferase</keyword>
<dbReference type="EC" id="2.1.2.9" evidence="3"/>
<dbReference type="GO" id="GO:0004479">
    <property type="term" value="F:methionyl-tRNA formyltransferase activity"/>
    <property type="evidence" value="ECO:0007669"/>
    <property type="project" value="UniProtKB-EC"/>
</dbReference>
<evidence type="ECO:0000256" key="4">
    <source>
        <dbReference type="ARBA" id="ARBA00014185"/>
    </source>
</evidence>
<dbReference type="Proteomes" id="UP000001070">
    <property type="component" value="Unassembled WGS sequence"/>
</dbReference>
<accession>B4JI21</accession>
<reference evidence="13 14" key="1">
    <citation type="journal article" date="2007" name="Nature">
        <title>Evolution of genes and genomes on the Drosophila phylogeny.</title>
        <authorList>
            <consortium name="Drosophila 12 Genomes Consortium"/>
            <person name="Clark A.G."/>
            <person name="Eisen M.B."/>
            <person name="Smith D.R."/>
            <person name="Bergman C.M."/>
            <person name="Oliver B."/>
            <person name="Markow T.A."/>
            <person name="Kaufman T.C."/>
            <person name="Kellis M."/>
            <person name="Gelbart W."/>
            <person name="Iyer V.N."/>
            <person name="Pollard D.A."/>
            <person name="Sackton T.B."/>
            <person name="Larracuente A.M."/>
            <person name="Singh N.D."/>
            <person name="Abad J.P."/>
            <person name="Abt D.N."/>
            <person name="Adryan B."/>
            <person name="Aguade M."/>
            <person name="Akashi H."/>
            <person name="Anderson W.W."/>
            <person name="Aquadro C.F."/>
            <person name="Ardell D.H."/>
            <person name="Arguello R."/>
            <person name="Artieri C.G."/>
            <person name="Barbash D.A."/>
            <person name="Barker D."/>
            <person name="Barsanti P."/>
            <person name="Batterham P."/>
            <person name="Batzoglou S."/>
            <person name="Begun D."/>
            <person name="Bhutkar A."/>
            <person name="Blanco E."/>
            <person name="Bosak S.A."/>
            <person name="Bradley R.K."/>
            <person name="Brand A.D."/>
            <person name="Brent M.R."/>
            <person name="Brooks A.N."/>
            <person name="Brown R.H."/>
            <person name="Butlin R.K."/>
            <person name="Caggese C."/>
            <person name="Calvi B.R."/>
            <person name="Bernardo de Carvalho A."/>
            <person name="Caspi A."/>
            <person name="Castrezana S."/>
            <person name="Celniker S.E."/>
            <person name="Chang J.L."/>
            <person name="Chapple C."/>
            <person name="Chatterji S."/>
            <person name="Chinwalla A."/>
            <person name="Civetta A."/>
            <person name="Clifton S.W."/>
            <person name="Comeron J.M."/>
            <person name="Costello J.C."/>
            <person name="Coyne J.A."/>
            <person name="Daub J."/>
            <person name="David R.G."/>
            <person name="Delcher A.L."/>
            <person name="Delehaunty K."/>
            <person name="Do C.B."/>
            <person name="Ebling H."/>
            <person name="Edwards K."/>
            <person name="Eickbush T."/>
            <person name="Evans J.D."/>
            <person name="Filipski A."/>
            <person name="Findeiss S."/>
            <person name="Freyhult E."/>
            <person name="Fulton L."/>
            <person name="Fulton R."/>
            <person name="Garcia A.C."/>
            <person name="Gardiner A."/>
            <person name="Garfield D.A."/>
            <person name="Garvin B.E."/>
            <person name="Gibson G."/>
            <person name="Gilbert D."/>
            <person name="Gnerre S."/>
            <person name="Godfrey J."/>
            <person name="Good R."/>
            <person name="Gotea V."/>
            <person name="Gravely B."/>
            <person name="Greenberg A.J."/>
            <person name="Griffiths-Jones S."/>
            <person name="Gross S."/>
            <person name="Guigo R."/>
            <person name="Gustafson E.A."/>
            <person name="Haerty W."/>
            <person name="Hahn M.W."/>
            <person name="Halligan D.L."/>
            <person name="Halpern A.L."/>
            <person name="Halter G.M."/>
            <person name="Han M.V."/>
            <person name="Heger A."/>
            <person name="Hillier L."/>
            <person name="Hinrichs A.S."/>
            <person name="Holmes I."/>
            <person name="Hoskins R.A."/>
            <person name="Hubisz M.J."/>
            <person name="Hultmark D."/>
            <person name="Huntley M.A."/>
            <person name="Jaffe D.B."/>
            <person name="Jagadeeshan S."/>
            <person name="Jeck W.R."/>
            <person name="Johnson J."/>
            <person name="Jones C.D."/>
            <person name="Jordan W.C."/>
            <person name="Karpen G.H."/>
            <person name="Kataoka E."/>
            <person name="Keightley P.D."/>
            <person name="Kheradpour P."/>
            <person name="Kirkness E.F."/>
            <person name="Koerich L.B."/>
            <person name="Kristiansen K."/>
            <person name="Kudrna D."/>
            <person name="Kulathinal R.J."/>
            <person name="Kumar S."/>
            <person name="Kwok R."/>
            <person name="Lander E."/>
            <person name="Langley C.H."/>
            <person name="Lapoint R."/>
            <person name="Lazzaro B.P."/>
            <person name="Lee S.J."/>
            <person name="Levesque L."/>
            <person name="Li R."/>
            <person name="Lin C.F."/>
            <person name="Lin M.F."/>
            <person name="Lindblad-Toh K."/>
            <person name="Llopart A."/>
            <person name="Long M."/>
            <person name="Low L."/>
            <person name="Lozovsky E."/>
            <person name="Lu J."/>
            <person name="Luo M."/>
            <person name="Machado C.A."/>
            <person name="Makalowski W."/>
            <person name="Marzo M."/>
            <person name="Matsuda M."/>
            <person name="Matzkin L."/>
            <person name="McAllister B."/>
            <person name="McBride C.S."/>
            <person name="McKernan B."/>
            <person name="McKernan K."/>
            <person name="Mendez-Lago M."/>
            <person name="Minx P."/>
            <person name="Mollenhauer M.U."/>
            <person name="Montooth K."/>
            <person name="Mount S.M."/>
            <person name="Mu X."/>
            <person name="Myers E."/>
            <person name="Negre B."/>
            <person name="Newfeld S."/>
            <person name="Nielsen R."/>
            <person name="Noor M.A."/>
            <person name="O'Grady P."/>
            <person name="Pachter L."/>
            <person name="Papaceit M."/>
            <person name="Parisi M.J."/>
            <person name="Parisi M."/>
            <person name="Parts L."/>
            <person name="Pedersen J.S."/>
            <person name="Pesole G."/>
            <person name="Phillippy A.M."/>
            <person name="Ponting C.P."/>
            <person name="Pop M."/>
            <person name="Porcelli D."/>
            <person name="Powell J.R."/>
            <person name="Prohaska S."/>
            <person name="Pruitt K."/>
            <person name="Puig M."/>
            <person name="Quesneville H."/>
            <person name="Ram K.R."/>
            <person name="Rand D."/>
            <person name="Rasmussen M.D."/>
            <person name="Reed L.K."/>
            <person name="Reenan R."/>
            <person name="Reily A."/>
            <person name="Remington K.A."/>
            <person name="Rieger T.T."/>
            <person name="Ritchie M.G."/>
            <person name="Robin C."/>
            <person name="Rogers Y.H."/>
            <person name="Rohde C."/>
            <person name="Rozas J."/>
            <person name="Rubenfield M.J."/>
            <person name="Ruiz A."/>
            <person name="Russo S."/>
            <person name="Salzberg S.L."/>
            <person name="Sanchez-Gracia A."/>
            <person name="Saranga D.J."/>
            <person name="Sato H."/>
            <person name="Schaeffer S.W."/>
            <person name="Schatz M.C."/>
            <person name="Schlenke T."/>
            <person name="Schwartz R."/>
            <person name="Segarra C."/>
            <person name="Singh R.S."/>
            <person name="Sirot L."/>
            <person name="Sirota M."/>
            <person name="Sisneros N.B."/>
            <person name="Smith C.D."/>
            <person name="Smith T.F."/>
            <person name="Spieth J."/>
            <person name="Stage D.E."/>
            <person name="Stark A."/>
            <person name="Stephan W."/>
            <person name="Strausberg R.L."/>
            <person name="Strempel S."/>
            <person name="Sturgill D."/>
            <person name="Sutton G."/>
            <person name="Sutton G.G."/>
            <person name="Tao W."/>
            <person name="Teichmann S."/>
            <person name="Tobari Y.N."/>
            <person name="Tomimura Y."/>
            <person name="Tsolas J.M."/>
            <person name="Valente V.L."/>
            <person name="Venter E."/>
            <person name="Venter J.C."/>
            <person name="Vicario S."/>
            <person name="Vieira F.G."/>
            <person name="Vilella A.J."/>
            <person name="Villasante A."/>
            <person name="Walenz B."/>
            <person name="Wang J."/>
            <person name="Wasserman M."/>
            <person name="Watts T."/>
            <person name="Wilson D."/>
            <person name="Wilson R.K."/>
            <person name="Wing R.A."/>
            <person name="Wolfner M.F."/>
            <person name="Wong A."/>
            <person name="Wong G.K."/>
            <person name="Wu C.I."/>
            <person name="Wu G."/>
            <person name="Yamamoto D."/>
            <person name="Yang H.P."/>
            <person name="Yang S.P."/>
            <person name="Yorke J.A."/>
            <person name="Yoshida K."/>
            <person name="Zdobnov E."/>
            <person name="Zhang P."/>
            <person name="Zhang Y."/>
            <person name="Zimin A.V."/>
            <person name="Baldwin J."/>
            <person name="Abdouelleil A."/>
            <person name="Abdulkadir J."/>
            <person name="Abebe A."/>
            <person name="Abera B."/>
            <person name="Abreu J."/>
            <person name="Acer S.C."/>
            <person name="Aftuck L."/>
            <person name="Alexander A."/>
            <person name="An P."/>
            <person name="Anderson E."/>
            <person name="Anderson S."/>
            <person name="Arachi H."/>
            <person name="Azer M."/>
            <person name="Bachantsang P."/>
            <person name="Barry A."/>
            <person name="Bayul T."/>
            <person name="Berlin A."/>
            <person name="Bessette D."/>
            <person name="Bloom T."/>
            <person name="Blye J."/>
            <person name="Boguslavskiy L."/>
            <person name="Bonnet C."/>
            <person name="Boukhgalter B."/>
            <person name="Bourzgui I."/>
            <person name="Brown A."/>
            <person name="Cahill P."/>
            <person name="Channer S."/>
            <person name="Cheshatsang Y."/>
            <person name="Chuda L."/>
            <person name="Citroen M."/>
            <person name="Collymore A."/>
            <person name="Cooke P."/>
            <person name="Costello M."/>
            <person name="D'Aco K."/>
            <person name="Daza R."/>
            <person name="De Haan G."/>
            <person name="DeGray S."/>
            <person name="DeMaso C."/>
            <person name="Dhargay N."/>
            <person name="Dooley K."/>
            <person name="Dooley E."/>
            <person name="Doricent M."/>
            <person name="Dorje P."/>
            <person name="Dorjee K."/>
            <person name="Dupes A."/>
            <person name="Elong R."/>
            <person name="Falk J."/>
            <person name="Farina A."/>
            <person name="Faro S."/>
            <person name="Ferguson D."/>
            <person name="Fisher S."/>
            <person name="Foley C.D."/>
            <person name="Franke A."/>
            <person name="Friedrich D."/>
            <person name="Gadbois L."/>
            <person name="Gearin G."/>
            <person name="Gearin C.R."/>
            <person name="Giannoukos G."/>
            <person name="Goode T."/>
            <person name="Graham J."/>
            <person name="Grandbois E."/>
            <person name="Grewal S."/>
            <person name="Gyaltsen K."/>
            <person name="Hafez N."/>
            <person name="Hagos B."/>
            <person name="Hall J."/>
            <person name="Henson C."/>
            <person name="Hollinger A."/>
            <person name="Honan T."/>
            <person name="Huard M.D."/>
            <person name="Hughes L."/>
            <person name="Hurhula B."/>
            <person name="Husby M.E."/>
            <person name="Kamat A."/>
            <person name="Kanga B."/>
            <person name="Kashin S."/>
            <person name="Khazanovich D."/>
            <person name="Kisner P."/>
            <person name="Lance K."/>
            <person name="Lara M."/>
            <person name="Lee W."/>
            <person name="Lennon N."/>
            <person name="Letendre F."/>
            <person name="LeVine R."/>
            <person name="Lipovsky A."/>
            <person name="Liu X."/>
            <person name="Liu J."/>
            <person name="Liu S."/>
            <person name="Lokyitsang T."/>
            <person name="Lokyitsang Y."/>
            <person name="Lubonja R."/>
            <person name="Lui A."/>
            <person name="MacDonald P."/>
            <person name="Magnisalis V."/>
            <person name="Maru K."/>
            <person name="Matthews C."/>
            <person name="McCusker W."/>
            <person name="McDonough S."/>
            <person name="Mehta T."/>
            <person name="Meldrim J."/>
            <person name="Meneus L."/>
            <person name="Mihai O."/>
            <person name="Mihalev A."/>
            <person name="Mihova T."/>
            <person name="Mittelman R."/>
            <person name="Mlenga V."/>
            <person name="Montmayeur A."/>
            <person name="Mulrain L."/>
            <person name="Navidi A."/>
            <person name="Naylor J."/>
            <person name="Negash T."/>
            <person name="Nguyen T."/>
            <person name="Nguyen N."/>
            <person name="Nicol R."/>
            <person name="Norbu C."/>
            <person name="Norbu N."/>
            <person name="Novod N."/>
            <person name="O'Neill B."/>
            <person name="Osman S."/>
            <person name="Markiewicz E."/>
            <person name="Oyono O.L."/>
            <person name="Patti C."/>
            <person name="Phunkhang P."/>
            <person name="Pierre F."/>
            <person name="Priest M."/>
            <person name="Raghuraman S."/>
            <person name="Rege F."/>
            <person name="Reyes R."/>
            <person name="Rise C."/>
            <person name="Rogov P."/>
            <person name="Ross K."/>
            <person name="Ryan E."/>
            <person name="Settipalli S."/>
            <person name="Shea T."/>
            <person name="Sherpa N."/>
            <person name="Shi L."/>
            <person name="Shih D."/>
            <person name="Sparrow T."/>
            <person name="Spaulding J."/>
            <person name="Stalker J."/>
            <person name="Stange-Thomann N."/>
            <person name="Stavropoulos S."/>
            <person name="Stone C."/>
            <person name="Strader C."/>
            <person name="Tesfaye S."/>
            <person name="Thomson T."/>
            <person name="Thoulutsang Y."/>
            <person name="Thoulutsang D."/>
            <person name="Topham K."/>
            <person name="Topping I."/>
            <person name="Tsamla T."/>
            <person name="Vassiliev H."/>
            <person name="Vo A."/>
            <person name="Wangchuk T."/>
            <person name="Wangdi T."/>
            <person name="Weiand M."/>
            <person name="Wilkinson J."/>
            <person name="Wilson A."/>
            <person name="Yadav S."/>
            <person name="Young G."/>
            <person name="Yu Q."/>
            <person name="Zembek L."/>
            <person name="Zhong D."/>
            <person name="Zimmer A."/>
            <person name="Zwirko Z."/>
            <person name="Jaffe D.B."/>
            <person name="Alvarez P."/>
            <person name="Brockman W."/>
            <person name="Butler J."/>
            <person name="Chin C."/>
            <person name="Gnerre S."/>
            <person name="Grabherr M."/>
            <person name="Kleber M."/>
            <person name="Mauceli E."/>
            <person name="MacCallum I."/>
        </authorList>
    </citation>
    <scope>NUCLEOTIDE SEQUENCE [LARGE SCALE GENOMIC DNA]</scope>
    <source>
        <strain evidence="14">Tucson 15287-2541.00</strain>
    </source>
</reference>
<dbReference type="InterPro" id="IPR036477">
    <property type="entry name" value="Formyl_transf_N_sf"/>
</dbReference>
<comment type="catalytic activity">
    <reaction evidence="9">
        <text>L-methionyl-tRNA(fMet) + (6R)-10-formyltetrahydrofolate = N-formyl-L-methionyl-tRNA(fMet) + (6S)-5,6,7,8-tetrahydrofolate + H(+)</text>
        <dbReference type="Rhea" id="RHEA:24380"/>
        <dbReference type="Rhea" id="RHEA-COMP:9952"/>
        <dbReference type="Rhea" id="RHEA-COMP:9953"/>
        <dbReference type="ChEBI" id="CHEBI:15378"/>
        <dbReference type="ChEBI" id="CHEBI:57453"/>
        <dbReference type="ChEBI" id="CHEBI:78530"/>
        <dbReference type="ChEBI" id="CHEBI:78844"/>
        <dbReference type="ChEBI" id="CHEBI:195366"/>
        <dbReference type="EC" id="2.1.2.9"/>
    </reaction>
    <physiologicalReaction direction="left-to-right" evidence="9">
        <dbReference type="Rhea" id="RHEA:24381"/>
    </physiologicalReaction>
</comment>
<keyword evidence="7" id="KW-0809">Transit peptide</keyword>
<evidence type="ECO:0000256" key="9">
    <source>
        <dbReference type="ARBA" id="ARBA00052555"/>
    </source>
</evidence>
<dbReference type="STRING" id="7222.B4JI21"/>
<dbReference type="eggNOG" id="KOG3082">
    <property type="taxonomic scope" value="Eukaryota"/>
</dbReference>
<comment type="subcellular location">
    <subcellularLocation>
        <location evidence="1">Mitochondrion</location>
    </subcellularLocation>
</comment>
<comment type="function">
    <text evidence="10">Methionyl-tRNA formyltransferase that formylates methionyl-tRNA in mitochondria and is crucial for translation initiation.</text>
</comment>
<dbReference type="InParanoid" id="B4JI21"/>
<dbReference type="GO" id="GO:0005739">
    <property type="term" value="C:mitochondrion"/>
    <property type="evidence" value="ECO:0007669"/>
    <property type="project" value="UniProtKB-SubCell"/>
</dbReference>
<evidence type="ECO:0000256" key="7">
    <source>
        <dbReference type="ARBA" id="ARBA00022946"/>
    </source>
</evidence>
<keyword evidence="6" id="KW-0648">Protein biosynthesis</keyword>
<feature type="domain" description="Formyl transferase C-terminal" evidence="12">
    <location>
        <begin position="223"/>
        <end position="331"/>
    </location>
</feature>
<dbReference type="SUPFAM" id="SSF50486">
    <property type="entry name" value="FMT C-terminal domain-like"/>
    <property type="match status" value="1"/>
</dbReference>
<dbReference type="HOGENOM" id="CLU_033347_0_0_1"/>
<feature type="domain" description="Formyl transferase N-terminal" evidence="11">
    <location>
        <begin position="99"/>
        <end position="199"/>
    </location>
</feature>